<evidence type="ECO:0000256" key="1">
    <source>
        <dbReference type="ARBA" id="ARBA00022801"/>
    </source>
</evidence>
<dbReference type="GO" id="GO:0019369">
    <property type="term" value="P:arachidonate metabolic process"/>
    <property type="evidence" value="ECO:0007669"/>
    <property type="project" value="TreeGrafter"/>
</dbReference>
<evidence type="ECO:0000256" key="4">
    <source>
        <dbReference type="PROSITE-ProRule" id="PRU01161"/>
    </source>
</evidence>
<feature type="active site" description="Proton acceptor" evidence="4">
    <location>
        <position position="200"/>
    </location>
</feature>
<feature type="active site" description="Nucleophile" evidence="4">
    <location>
        <position position="51"/>
    </location>
</feature>
<dbReference type="Proteomes" id="UP000799441">
    <property type="component" value="Unassembled WGS sequence"/>
</dbReference>
<accession>A0A9P4UVM8</accession>
<evidence type="ECO:0000256" key="2">
    <source>
        <dbReference type="ARBA" id="ARBA00022963"/>
    </source>
</evidence>
<organism evidence="6 7">
    <name type="scientific">Polychaeton citri CBS 116435</name>
    <dbReference type="NCBI Taxonomy" id="1314669"/>
    <lineage>
        <taxon>Eukaryota</taxon>
        <taxon>Fungi</taxon>
        <taxon>Dikarya</taxon>
        <taxon>Ascomycota</taxon>
        <taxon>Pezizomycotina</taxon>
        <taxon>Dothideomycetes</taxon>
        <taxon>Dothideomycetidae</taxon>
        <taxon>Capnodiales</taxon>
        <taxon>Capnodiaceae</taxon>
        <taxon>Polychaeton</taxon>
    </lineage>
</organism>
<evidence type="ECO:0000313" key="6">
    <source>
        <dbReference type="EMBL" id="KAF2726345.1"/>
    </source>
</evidence>
<protein>
    <submittedName>
        <fullName evidence="6">FabD/lysophospholipase-like protein</fullName>
    </submittedName>
</protein>
<dbReference type="Gene3D" id="3.40.1090.10">
    <property type="entry name" value="Cytosolic phospholipase A2 catalytic domain"/>
    <property type="match status" value="1"/>
</dbReference>
<dbReference type="PANTHER" id="PTHR24185:SF1">
    <property type="entry name" value="CALCIUM-INDEPENDENT PHOSPHOLIPASE A2-GAMMA"/>
    <property type="match status" value="1"/>
</dbReference>
<evidence type="ECO:0000256" key="3">
    <source>
        <dbReference type="ARBA" id="ARBA00023098"/>
    </source>
</evidence>
<dbReference type="PANTHER" id="PTHR24185">
    <property type="entry name" value="CALCIUM-INDEPENDENT PHOSPHOLIPASE A2-GAMMA"/>
    <property type="match status" value="1"/>
</dbReference>
<name>A0A9P4UVM8_9PEZI</name>
<comment type="caution">
    <text evidence="6">The sequence shown here is derived from an EMBL/GenBank/DDBJ whole genome shotgun (WGS) entry which is preliminary data.</text>
</comment>
<keyword evidence="2 4" id="KW-0442">Lipid degradation</keyword>
<dbReference type="GO" id="GO:0046486">
    <property type="term" value="P:glycerolipid metabolic process"/>
    <property type="evidence" value="ECO:0007669"/>
    <property type="project" value="UniProtKB-ARBA"/>
</dbReference>
<feature type="short sequence motif" description="GXSXG" evidence="4">
    <location>
        <begin position="49"/>
        <end position="53"/>
    </location>
</feature>
<evidence type="ECO:0000259" key="5">
    <source>
        <dbReference type="PROSITE" id="PS51635"/>
    </source>
</evidence>
<reference evidence="6" key="1">
    <citation type="journal article" date="2020" name="Stud. Mycol.">
        <title>101 Dothideomycetes genomes: a test case for predicting lifestyles and emergence of pathogens.</title>
        <authorList>
            <person name="Haridas S."/>
            <person name="Albert R."/>
            <person name="Binder M."/>
            <person name="Bloem J."/>
            <person name="Labutti K."/>
            <person name="Salamov A."/>
            <person name="Andreopoulos B."/>
            <person name="Baker S."/>
            <person name="Barry K."/>
            <person name="Bills G."/>
            <person name="Bluhm B."/>
            <person name="Cannon C."/>
            <person name="Castanera R."/>
            <person name="Culley D."/>
            <person name="Daum C."/>
            <person name="Ezra D."/>
            <person name="Gonzalez J."/>
            <person name="Henrissat B."/>
            <person name="Kuo A."/>
            <person name="Liang C."/>
            <person name="Lipzen A."/>
            <person name="Lutzoni F."/>
            <person name="Magnuson J."/>
            <person name="Mondo S."/>
            <person name="Nolan M."/>
            <person name="Ohm R."/>
            <person name="Pangilinan J."/>
            <person name="Park H.-J."/>
            <person name="Ramirez L."/>
            <person name="Alfaro M."/>
            <person name="Sun H."/>
            <person name="Tritt A."/>
            <person name="Yoshinaga Y."/>
            <person name="Zwiers L.-H."/>
            <person name="Turgeon B."/>
            <person name="Goodwin S."/>
            <person name="Spatafora J."/>
            <person name="Crous P."/>
            <person name="Grigoriev I."/>
        </authorList>
    </citation>
    <scope>NUCLEOTIDE SEQUENCE</scope>
    <source>
        <strain evidence="6">CBS 116435</strain>
    </source>
</reference>
<dbReference type="CDD" id="cd07216">
    <property type="entry name" value="Pat17_PNPLA8_PNPLA9_like3"/>
    <property type="match status" value="1"/>
</dbReference>
<dbReference type="OrthoDB" id="6612291at2759"/>
<keyword evidence="7" id="KW-1185">Reference proteome</keyword>
<dbReference type="Pfam" id="PF01734">
    <property type="entry name" value="Patatin"/>
    <property type="match status" value="1"/>
</dbReference>
<gene>
    <name evidence="6" type="ORF">K431DRAFT_213978</name>
</gene>
<feature type="short sequence motif" description="DGA/G" evidence="4">
    <location>
        <begin position="200"/>
        <end position="202"/>
    </location>
</feature>
<dbReference type="SUPFAM" id="SSF52151">
    <property type="entry name" value="FabD/lysophospholipase-like"/>
    <property type="match status" value="1"/>
</dbReference>
<dbReference type="InterPro" id="IPR016035">
    <property type="entry name" value="Acyl_Trfase/lysoPLipase"/>
</dbReference>
<sequence>MPGQELRLLSLDGGGVRGLSTLFILQALMQRINPDNPPKPCDYFDMIGGTSTGGLIAIMLGRLRMSVRECIEAYTELASKVFVKEHLLPAKKLWKLHRAKLRARFSSEVLKQCICDVLQKSQRSADELLKDTLPMSCKVCVFATSTGTSTPVAIRSYPPAREADDMYQTTKIWEAGRATSAASTFFDAIKIGPHKQEFTDGGTGANNPIQYLWNEAQDLYTPDSRLEDHLACIVSIGTGRPTFKEFGDDLADLADTMVRIATQTEETAELFHQRNRHLAQSGKYFRFNVGDGLGEIGLDEAAKVGQIKDRTDKYLGEEVNFERLSRCAKALEVSEKSDELTYQQCT</sequence>
<dbReference type="GO" id="GO:0047499">
    <property type="term" value="F:calcium-independent phospholipase A2 activity"/>
    <property type="evidence" value="ECO:0007669"/>
    <property type="project" value="TreeGrafter"/>
</dbReference>
<dbReference type="GO" id="GO:0016042">
    <property type="term" value="P:lipid catabolic process"/>
    <property type="evidence" value="ECO:0007669"/>
    <property type="project" value="UniProtKB-UniRule"/>
</dbReference>
<feature type="domain" description="PNPLA" evidence="5">
    <location>
        <begin position="9"/>
        <end position="213"/>
    </location>
</feature>
<proteinExistence type="predicted"/>
<dbReference type="PROSITE" id="PS51635">
    <property type="entry name" value="PNPLA"/>
    <property type="match status" value="1"/>
</dbReference>
<evidence type="ECO:0000313" key="7">
    <source>
        <dbReference type="Proteomes" id="UP000799441"/>
    </source>
</evidence>
<keyword evidence="3 4" id="KW-0443">Lipid metabolism</keyword>
<keyword evidence="1 4" id="KW-0378">Hydrolase</keyword>
<dbReference type="InterPro" id="IPR002641">
    <property type="entry name" value="PNPLA_dom"/>
</dbReference>
<feature type="short sequence motif" description="GXGXXG" evidence="4">
    <location>
        <begin position="13"/>
        <end position="18"/>
    </location>
</feature>
<dbReference type="AlphaFoldDB" id="A0A9P4UVM8"/>
<dbReference type="EMBL" id="MU003765">
    <property type="protein sequence ID" value="KAF2726345.1"/>
    <property type="molecule type" value="Genomic_DNA"/>
</dbReference>
<dbReference type="GO" id="GO:0016020">
    <property type="term" value="C:membrane"/>
    <property type="evidence" value="ECO:0007669"/>
    <property type="project" value="TreeGrafter"/>
</dbReference>